<evidence type="ECO:0000256" key="5">
    <source>
        <dbReference type="ARBA" id="ARBA00032644"/>
    </source>
</evidence>
<keyword evidence="4 7" id="KW-0378">Hydrolase</keyword>
<evidence type="ECO:0000313" key="7">
    <source>
        <dbReference type="EMBL" id="VEU80016.1"/>
    </source>
</evidence>
<dbReference type="PANTHER" id="PTHR21340">
    <property type="entry name" value="DIADENOSINE 5,5-P1,P4-TETRAPHOSPHATE PYROPHOSPHOHYDROLASE MUTT"/>
    <property type="match status" value="1"/>
</dbReference>
<comment type="similarity">
    <text evidence="1">Belongs to the Nudix hydrolase family.</text>
</comment>
<sequence>MKKEYSCGAIVYNKENLFLVIKHRYGGHYSFPKGHIEGLETKKETAIREVKEETNIDIKIVNDKEFVTNYKFYMGDKMIDKEVTFFLAEAISTDLIKQDAEVNEVLWLNKEQVLDILTYESDKKAFLILITLIKN</sequence>
<dbReference type="RefSeq" id="WP_026391041.1">
    <property type="nucleotide sequence ID" value="NZ_LR215048.1"/>
</dbReference>
<protein>
    <recommendedName>
        <fullName evidence="2">Bis(5'-nucleosyl)-tetraphosphatase [asymmetrical]</fullName>
    </recommendedName>
    <alternativeName>
        <fullName evidence="5">Diadenosine 5',5'''-P1,P4-tetraphosphate asymmetrical hydrolase</fullName>
    </alternativeName>
</protein>
<evidence type="ECO:0000256" key="1">
    <source>
        <dbReference type="ARBA" id="ARBA00005582"/>
    </source>
</evidence>
<dbReference type="GO" id="GO:0000166">
    <property type="term" value="F:nucleotide binding"/>
    <property type="evidence" value="ECO:0007669"/>
    <property type="project" value="UniProtKB-KW"/>
</dbReference>
<dbReference type="PROSITE" id="PS00893">
    <property type="entry name" value="NUDIX_BOX"/>
    <property type="match status" value="1"/>
</dbReference>
<accession>A0A449BC54</accession>
<dbReference type="KEGG" id="aaxa:NCTC10138_00369"/>
<dbReference type="CDD" id="cd03428">
    <property type="entry name" value="NUDIX_Ap4A_Nudt2"/>
    <property type="match status" value="1"/>
</dbReference>
<feature type="domain" description="Nudix hydrolase" evidence="6">
    <location>
        <begin position="2"/>
        <end position="130"/>
    </location>
</feature>
<dbReference type="PROSITE" id="PS51462">
    <property type="entry name" value="NUDIX"/>
    <property type="match status" value="1"/>
</dbReference>
<dbReference type="AlphaFoldDB" id="A0A449BC54"/>
<organism evidence="7 8">
    <name type="scientific">Haploplasma axanthum</name>
    <name type="common">Acholeplasma axanthum</name>
    <dbReference type="NCBI Taxonomy" id="29552"/>
    <lineage>
        <taxon>Bacteria</taxon>
        <taxon>Bacillati</taxon>
        <taxon>Mycoplasmatota</taxon>
        <taxon>Mollicutes</taxon>
        <taxon>Acholeplasmatales</taxon>
        <taxon>Acholeplasmataceae</taxon>
        <taxon>Haploplasma</taxon>
    </lineage>
</organism>
<dbReference type="EMBL" id="LR215048">
    <property type="protein sequence ID" value="VEU80016.1"/>
    <property type="molecule type" value="Genomic_DNA"/>
</dbReference>
<dbReference type="GO" id="GO:0006754">
    <property type="term" value="P:ATP biosynthetic process"/>
    <property type="evidence" value="ECO:0007669"/>
    <property type="project" value="TreeGrafter"/>
</dbReference>
<dbReference type="PANTHER" id="PTHR21340:SF0">
    <property type="entry name" value="BIS(5'-NUCLEOSYL)-TETRAPHOSPHATASE [ASYMMETRICAL]"/>
    <property type="match status" value="1"/>
</dbReference>
<evidence type="ECO:0000259" key="6">
    <source>
        <dbReference type="PROSITE" id="PS51462"/>
    </source>
</evidence>
<dbReference type="InterPro" id="IPR015797">
    <property type="entry name" value="NUDIX_hydrolase-like_dom_sf"/>
</dbReference>
<evidence type="ECO:0000256" key="4">
    <source>
        <dbReference type="ARBA" id="ARBA00022801"/>
    </source>
</evidence>
<gene>
    <name evidence="7" type="ORF">NCTC10138_00369</name>
</gene>
<proteinExistence type="inferred from homology"/>
<reference evidence="7 8" key="1">
    <citation type="submission" date="2019-01" db="EMBL/GenBank/DDBJ databases">
        <authorList>
            <consortium name="Pathogen Informatics"/>
        </authorList>
    </citation>
    <scope>NUCLEOTIDE SEQUENCE [LARGE SCALE GENOMIC DNA]</scope>
    <source>
        <strain evidence="7 8">NCTC10138</strain>
    </source>
</reference>
<evidence type="ECO:0000256" key="2">
    <source>
        <dbReference type="ARBA" id="ARBA00018911"/>
    </source>
</evidence>
<keyword evidence="8" id="KW-1185">Reference proteome</keyword>
<dbReference type="GO" id="GO:0006167">
    <property type="term" value="P:AMP biosynthetic process"/>
    <property type="evidence" value="ECO:0007669"/>
    <property type="project" value="TreeGrafter"/>
</dbReference>
<dbReference type="InterPro" id="IPR051325">
    <property type="entry name" value="Nudix_hydrolase_domain"/>
</dbReference>
<dbReference type="Pfam" id="PF00293">
    <property type="entry name" value="NUDIX"/>
    <property type="match status" value="1"/>
</dbReference>
<dbReference type="GO" id="GO:0004081">
    <property type="term" value="F:bis(5'-nucleosyl)-tetraphosphatase (asymmetrical) activity"/>
    <property type="evidence" value="ECO:0007669"/>
    <property type="project" value="TreeGrafter"/>
</dbReference>
<dbReference type="SUPFAM" id="SSF55811">
    <property type="entry name" value="Nudix"/>
    <property type="match status" value="1"/>
</dbReference>
<dbReference type="InterPro" id="IPR000086">
    <property type="entry name" value="NUDIX_hydrolase_dom"/>
</dbReference>
<dbReference type="STRING" id="1278311.GCA_000428705_01643"/>
<dbReference type="InterPro" id="IPR003565">
    <property type="entry name" value="Tetra_PHTase"/>
</dbReference>
<name>A0A449BC54_HAPAX</name>
<evidence type="ECO:0000256" key="3">
    <source>
        <dbReference type="ARBA" id="ARBA00022741"/>
    </source>
</evidence>
<dbReference type="OrthoDB" id="9816289at2"/>
<dbReference type="Gene3D" id="3.90.79.10">
    <property type="entry name" value="Nucleoside Triphosphate Pyrophosphohydrolase"/>
    <property type="match status" value="1"/>
</dbReference>
<evidence type="ECO:0000313" key="8">
    <source>
        <dbReference type="Proteomes" id="UP000289841"/>
    </source>
</evidence>
<keyword evidence="3" id="KW-0547">Nucleotide-binding</keyword>
<dbReference type="Proteomes" id="UP000289841">
    <property type="component" value="Chromosome"/>
</dbReference>
<dbReference type="InterPro" id="IPR020084">
    <property type="entry name" value="NUDIX_hydrolase_CS"/>
</dbReference>